<evidence type="ECO:0000256" key="12">
    <source>
        <dbReference type="RuleBase" id="RU000483"/>
    </source>
</evidence>
<evidence type="ECO:0000256" key="11">
    <source>
        <dbReference type="HAMAP-Rule" id="MF_01393"/>
    </source>
</evidence>
<dbReference type="PRINTS" id="PR00123">
    <property type="entry name" value="ATPASEA"/>
</dbReference>
<dbReference type="InterPro" id="IPR023011">
    <property type="entry name" value="ATP_synth_F0_asu_AS"/>
</dbReference>
<accession>F8A223</accession>
<comment type="subcellular location">
    <subcellularLocation>
        <location evidence="11">Cell inner membrane</location>
        <topology evidence="11">Multi-pass membrane protein</topology>
    </subcellularLocation>
    <subcellularLocation>
        <location evidence="12">Cell membrane</location>
        <topology evidence="12">Multi-pass membrane protein</topology>
    </subcellularLocation>
    <subcellularLocation>
        <location evidence="1">Membrane</location>
        <topology evidence="1">Multi-pass membrane protein</topology>
    </subcellularLocation>
</comment>
<evidence type="ECO:0000256" key="6">
    <source>
        <dbReference type="ARBA" id="ARBA00022781"/>
    </source>
</evidence>
<dbReference type="PROSITE" id="PS00449">
    <property type="entry name" value="ATPASE_A"/>
    <property type="match status" value="1"/>
</dbReference>
<evidence type="ECO:0000256" key="9">
    <source>
        <dbReference type="ARBA" id="ARBA00023136"/>
    </source>
</evidence>
<dbReference type="GO" id="GO:0046933">
    <property type="term" value="F:proton-transporting ATP synthase activity, rotational mechanism"/>
    <property type="evidence" value="ECO:0007669"/>
    <property type="project" value="UniProtKB-UniRule"/>
</dbReference>
<dbReference type="GO" id="GO:0042777">
    <property type="term" value="P:proton motive force-driven plasma membrane ATP synthesis"/>
    <property type="evidence" value="ECO:0007669"/>
    <property type="project" value="TreeGrafter"/>
</dbReference>
<dbReference type="PANTHER" id="PTHR42823">
    <property type="entry name" value="ATP SYNTHASE SUBUNIT A, CHLOROPLASTIC"/>
    <property type="match status" value="1"/>
</dbReference>
<feature type="transmembrane region" description="Helical" evidence="11">
    <location>
        <begin position="143"/>
        <end position="164"/>
    </location>
</feature>
<feature type="transmembrane region" description="Helical" evidence="11">
    <location>
        <begin position="211"/>
        <end position="237"/>
    </location>
</feature>
<sequence>MPARKHGTRRHDHQEHPLSSLATVLPLASSEGGNGFHAPSIVDFFPPPILFEGTPFELNRLQLVRLVAAVVLVIVFVVAARRAKLVPGRFQNVIEMGMDFVRVNIAEEILGKERAREHVALLTTMFFAILAFNLTGIVPGLNIAGTSLIGLPVLLALWAYVRYLSAGVKAQGLGGFLKASLFPPGVPWFMYVLLTPIEFLTVFIIRPATLAIRLMANMVAGHLMLVLCFSATQYFLLDASGAMKGFSAVTLSAGIAMTLFELFVGALQAYIFVVLTAVYISLSVEEEH</sequence>
<keyword evidence="3 11" id="KW-0813">Transport</keyword>
<comment type="subunit">
    <text evidence="11">F-type ATPases have 2 components, CF(1) - the catalytic core - and CF(0) - the membrane proton channel. CF(1) has five subunits: alpha(3), beta(3), gamma(1), delta(1), epsilon(1). CF(0) has three main subunits: a(1), b(2) and c(9-12). The alpha and beta chains form an alternating ring which encloses part of the gamma chain. CF(1) is attached to CF(0) by a central stalk formed by the gamma and epsilon chains, while a peripheral stalk is formed by the delta and b chains.</text>
</comment>
<evidence type="ECO:0000256" key="1">
    <source>
        <dbReference type="ARBA" id="ARBA00004141"/>
    </source>
</evidence>
<name>F8A223_CELGA</name>
<dbReference type="AlphaFoldDB" id="F8A223"/>
<evidence type="ECO:0000256" key="10">
    <source>
        <dbReference type="ARBA" id="ARBA00023310"/>
    </source>
</evidence>
<reference evidence="14" key="1">
    <citation type="submission" date="2011-04" db="EMBL/GenBank/DDBJ databases">
        <title>Complete sequence of Cellvibrio gilvus ATCC 13127.</title>
        <authorList>
            <person name="Lucas S."/>
            <person name="Han J."/>
            <person name="Lapidus A."/>
            <person name="Cheng J.-F."/>
            <person name="Goodwin L."/>
            <person name="Pitluck S."/>
            <person name="Peters L."/>
            <person name="Munk A."/>
            <person name="Detter J.C."/>
            <person name="Han C."/>
            <person name="Tapia R."/>
            <person name="Land M."/>
            <person name="Hauser L."/>
            <person name="Kyrpides N."/>
            <person name="Ivanova N."/>
            <person name="Ovchinnikova G."/>
            <person name="Pagani I."/>
            <person name="Mead D."/>
            <person name="Brumm P."/>
            <person name="Woyke T."/>
        </authorList>
    </citation>
    <scope>NUCLEOTIDE SEQUENCE [LARGE SCALE GENOMIC DNA]</scope>
    <source>
        <strain evidence="14">ATCC 13127 / NRRL B-14078</strain>
    </source>
</reference>
<dbReference type="Pfam" id="PF00119">
    <property type="entry name" value="ATP-synt_A"/>
    <property type="match status" value="1"/>
</dbReference>
<dbReference type="EMBL" id="CP002665">
    <property type="protein sequence ID" value="AEI12967.1"/>
    <property type="molecule type" value="Genomic_DNA"/>
</dbReference>
<dbReference type="Gene3D" id="1.20.120.220">
    <property type="entry name" value="ATP synthase, F0 complex, subunit A"/>
    <property type="match status" value="1"/>
</dbReference>
<dbReference type="HAMAP" id="MF_01393">
    <property type="entry name" value="ATP_synth_a_bact"/>
    <property type="match status" value="1"/>
</dbReference>
<keyword evidence="10 11" id="KW-0066">ATP synthesis</keyword>
<evidence type="ECO:0000256" key="5">
    <source>
        <dbReference type="ARBA" id="ARBA00022692"/>
    </source>
</evidence>
<evidence type="ECO:0000256" key="7">
    <source>
        <dbReference type="ARBA" id="ARBA00022989"/>
    </source>
</evidence>
<dbReference type="Proteomes" id="UP000000485">
    <property type="component" value="Chromosome"/>
</dbReference>
<keyword evidence="4 11" id="KW-0138">CF(0)</keyword>
<dbReference type="GO" id="GO:0045259">
    <property type="term" value="C:proton-transporting ATP synthase complex"/>
    <property type="evidence" value="ECO:0007669"/>
    <property type="project" value="UniProtKB-KW"/>
</dbReference>
<keyword evidence="9 11" id="KW-0472">Membrane</keyword>
<feature type="transmembrane region" description="Helical" evidence="11">
    <location>
        <begin position="249"/>
        <end position="282"/>
    </location>
</feature>
<evidence type="ECO:0000256" key="2">
    <source>
        <dbReference type="ARBA" id="ARBA00006810"/>
    </source>
</evidence>
<dbReference type="HOGENOM" id="CLU_041018_0_1_11"/>
<dbReference type="SUPFAM" id="SSF81336">
    <property type="entry name" value="F1F0 ATP synthase subunit A"/>
    <property type="match status" value="1"/>
</dbReference>
<organism evidence="13 14">
    <name type="scientific">Cellulomonas gilvus (strain ATCC 13127 / NRRL B-14078)</name>
    <name type="common">Cellvibrio gilvus</name>
    <dbReference type="NCBI Taxonomy" id="593907"/>
    <lineage>
        <taxon>Bacteria</taxon>
        <taxon>Bacillati</taxon>
        <taxon>Actinomycetota</taxon>
        <taxon>Actinomycetes</taxon>
        <taxon>Micrococcales</taxon>
        <taxon>Cellulomonadaceae</taxon>
        <taxon>Cellulomonas</taxon>
    </lineage>
</organism>
<proteinExistence type="inferred from homology"/>
<dbReference type="PANTHER" id="PTHR42823:SF3">
    <property type="entry name" value="ATP SYNTHASE SUBUNIT A, CHLOROPLASTIC"/>
    <property type="match status" value="1"/>
</dbReference>
<dbReference type="eggNOG" id="COG0356">
    <property type="taxonomic scope" value="Bacteria"/>
</dbReference>
<keyword evidence="11" id="KW-0997">Cell inner membrane</keyword>
<dbReference type="KEGG" id="cga:Celgi_2468"/>
<dbReference type="CDD" id="cd00310">
    <property type="entry name" value="ATP-synt_Fo_a_6"/>
    <property type="match status" value="1"/>
</dbReference>
<keyword evidence="8 11" id="KW-0406">Ion transport</keyword>
<evidence type="ECO:0000256" key="4">
    <source>
        <dbReference type="ARBA" id="ARBA00022547"/>
    </source>
</evidence>
<dbReference type="NCBIfam" id="TIGR01131">
    <property type="entry name" value="ATP_synt_6_or_A"/>
    <property type="match status" value="1"/>
</dbReference>
<evidence type="ECO:0000313" key="14">
    <source>
        <dbReference type="Proteomes" id="UP000000485"/>
    </source>
</evidence>
<evidence type="ECO:0000313" key="13">
    <source>
        <dbReference type="EMBL" id="AEI12967.1"/>
    </source>
</evidence>
<dbReference type="RefSeq" id="WP_013884485.1">
    <property type="nucleotide sequence ID" value="NC_015671.1"/>
</dbReference>
<gene>
    <name evidence="11" type="primary">atpB</name>
    <name evidence="13" type="ordered locus">Celgi_2468</name>
</gene>
<feature type="transmembrane region" description="Helical" evidence="11">
    <location>
        <begin position="119"/>
        <end position="137"/>
    </location>
</feature>
<keyword evidence="5 11" id="KW-0812">Transmembrane</keyword>
<comment type="similarity">
    <text evidence="2 11 12">Belongs to the ATPase A chain family.</text>
</comment>
<keyword evidence="11" id="KW-1003">Cell membrane</keyword>
<keyword evidence="7 11" id="KW-1133">Transmembrane helix</keyword>
<evidence type="ECO:0000256" key="3">
    <source>
        <dbReference type="ARBA" id="ARBA00022448"/>
    </source>
</evidence>
<evidence type="ECO:0000256" key="8">
    <source>
        <dbReference type="ARBA" id="ARBA00023065"/>
    </source>
</evidence>
<keyword evidence="6 11" id="KW-0375">Hydrogen ion transport</keyword>
<comment type="function">
    <text evidence="11 12">Key component of the proton channel; it plays a direct role in the translocation of protons across the membrane.</text>
</comment>
<keyword evidence="14" id="KW-1185">Reference proteome</keyword>
<dbReference type="InterPro" id="IPR000568">
    <property type="entry name" value="ATP_synth_F0_asu"/>
</dbReference>
<dbReference type="STRING" id="593907.Celgi_2468"/>
<dbReference type="InterPro" id="IPR045082">
    <property type="entry name" value="ATP_syn_F0_a_bact/chloroplast"/>
</dbReference>
<dbReference type="InterPro" id="IPR035908">
    <property type="entry name" value="F0_ATP_A_sf"/>
</dbReference>
<dbReference type="GO" id="GO:0005886">
    <property type="term" value="C:plasma membrane"/>
    <property type="evidence" value="ECO:0007669"/>
    <property type="project" value="UniProtKB-SubCell"/>
</dbReference>
<feature type="transmembrane region" description="Helical" evidence="11">
    <location>
        <begin position="63"/>
        <end position="80"/>
    </location>
</feature>
<protein>
    <recommendedName>
        <fullName evidence="11 12">ATP synthase subunit a</fullName>
    </recommendedName>
    <alternativeName>
        <fullName evidence="11">ATP synthase F0 sector subunit a</fullName>
    </alternativeName>
    <alternativeName>
        <fullName evidence="11">F-ATPase subunit 6</fullName>
    </alternativeName>
</protein>
<feature type="transmembrane region" description="Helical" evidence="11">
    <location>
        <begin position="185"/>
        <end position="205"/>
    </location>
</feature>